<keyword evidence="3" id="KW-0472">Membrane</keyword>
<name>A0ABW5UL41_9BURK</name>
<dbReference type="SUPFAM" id="SSF55073">
    <property type="entry name" value="Nucleotide cyclase"/>
    <property type="match status" value="1"/>
</dbReference>
<dbReference type="PANTHER" id="PTHR45138">
    <property type="entry name" value="REGULATORY COMPONENTS OF SENSORY TRANSDUCTION SYSTEM"/>
    <property type="match status" value="1"/>
</dbReference>
<reference evidence="7" key="1">
    <citation type="journal article" date="2019" name="Int. J. Syst. Evol. Microbiol.">
        <title>The Global Catalogue of Microorganisms (GCM) 10K type strain sequencing project: providing services to taxonomists for standard genome sequencing and annotation.</title>
        <authorList>
            <consortium name="The Broad Institute Genomics Platform"/>
            <consortium name="The Broad Institute Genome Sequencing Center for Infectious Disease"/>
            <person name="Wu L."/>
            <person name="Ma J."/>
        </authorList>
    </citation>
    <scope>NUCLEOTIDE SEQUENCE [LARGE SCALE GENOMIC DNA]</scope>
    <source>
        <strain evidence="7">TISTR 1906</strain>
    </source>
</reference>
<sequence length="483" mass="52511">MMIAGVLIALSMAAICAMALYQSRLDAMAHATEASRNVALLAEHDIERNFELYALSLQNVVDGVNDPELMAASPRLRAMALFDRAATATYLGSILVLDAEGNTVIDAASEVPRKGNFSDREYFKVHQNDPNIGLYVGKPYASRLRGGSLSIPLSRRISRADGSFAGVVLIAVQLEYFRKLFASLSLGPHGSVALIGRDGSMIMRQPYDEKVIGRNIRDASTFKHFLSATEGSFSDTSVIDGVQRLYYFKNLPNLPLIIMVAEAHTDIYAVWRHRALLIATVMGALAAAFIGLSFAFGIQLRRRLRAESELAMLARTDGLTGLSNRRTLGEILDGEWRRARRTRSVFSLLFVDIDKFKVYNDTYGHQAGDDTLTAVAKCIGDNIRRPADSAARYGGEEFIVVLPDTSPEGAAHIAENIRAAISGLCIEHSGSEYGHITASIGAATWTPEQDADVSAVIHAADKALYDAKAQGRNKVVLSMSPLA</sequence>
<keyword evidence="6" id="KW-0548">Nucleotidyltransferase</keyword>
<dbReference type="Pfam" id="PF22588">
    <property type="entry name" value="dCache_1_like"/>
    <property type="match status" value="1"/>
</dbReference>
<keyword evidence="6" id="KW-0808">Transferase</keyword>
<comment type="catalytic activity">
    <reaction evidence="2">
        <text>2 GTP = 3',3'-c-di-GMP + 2 diphosphate</text>
        <dbReference type="Rhea" id="RHEA:24898"/>
        <dbReference type="ChEBI" id="CHEBI:33019"/>
        <dbReference type="ChEBI" id="CHEBI:37565"/>
        <dbReference type="ChEBI" id="CHEBI:58805"/>
        <dbReference type="EC" id="2.7.7.65"/>
    </reaction>
</comment>
<dbReference type="CDD" id="cd01949">
    <property type="entry name" value="GGDEF"/>
    <property type="match status" value="1"/>
</dbReference>
<feature type="domain" description="GGDEF" evidence="5">
    <location>
        <begin position="344"/>
        <end position="480"/>
    </location>
</feature>
<evidence type="ECO:0000313" key="7">
    <source>
        <dbReference type="Proteomes" id="UP001597463"/>
    </source>
</evidence>
<evidence type="ECO:0000313" key="6">
    <source>
        <dbReference type="EMBL" id="MFD2754307.1"/>
    </source>
</evidence>
<dbReference type="Pfam" id="PF00990">
    <property type="entry name" value="GGDEF"/>
    <property type="match status" value="1"/>
</dbReference>
<keyword evidence="7" id="KW-1185">Reference proteome</keyword>
<dbReference type="RefSeq" id="WP_083526799.1">
    <property type="nucleotide sequence ID" value="NZ_BCNT01000029.1"/>
</dbReference>
<evidence type="ECO:0000256" key="1">
    <source>
        <dbReference type="ARBA" id="ARBA00012528"/>
    </source>
</evidence>
<evidence type="ECO:0000256" key="2">
    <source>
        <dbReference type="ARBA" id="ARBA00034247"/>
    </source>
</evidence>
<organism evidence="6 7">
    <name type="scientific">Comamonas terrae</name>
    <dbReference type="NCBI Taxonomy" id="673548"/>
    <lineage>
        <taxon>Bacteria</taxon>
        <taxon>Pseudomonadati</taxon>
        <taxon>Pseudomonadota</taxon>
        <taxon>Betaproteobacteria</taxon>
        <taxon>Burkholderiales</taxon>
        <taxon>Comamonadaceae</taxon>
        <taxon>Comamonas</taxon>
    </lineage>
</organism>
<dbReference type="PROSITE" id="PS50887">
    <property type="entry name" value="GGDEF"/>
    <property type="match status" value="1"/>
</dbReference>
<feature type="chain" id="PRO_5046441000" description="diguanylate cyclase" evidence="4">
    <location>
        <begin position="20"/>
        <end position="483"/>
    </location>
</feature>
<evidence type="ECO:0000259" key="5">
    <source>
        <dbReference type="PROSITE" id="PS50887"/>
    </source>
</evidence>
<dbReference type="NCBIfam" id="TIGR00254">
    <property type="entry name" value="GGDEF"/>
    <property type="match status" value="1"/>
</dbReference>
<dbReference type="EC" id="2.7.7.65" evidence="1"/>
<gene>
    <name evidence="6" type="ORF">ACFSW6_09420</name>
</gene>
<dbReference type="EMBL" id="JBHUMV010000004">
    <property type="protein sequence ID" value="MFD2754307.1"/>
    <property type="molecule type" value="Genomic_DNA"/>
</dbReference>
<dbReference type="Gene3D" id="3.30.70.270">
    <property type="match status" value="1"/>
</dbReference>
<feature type="transmembrane region" description="Helical" evidence="3">
    <location>
        <begin position="275"/>
        <end position="298"/>
    </location>
</feature>
<keyword evidence="3" id="KW-0812">Transmembrane</keyword>
<dbReference type="Gene3D" id="3.30.450.20">
    <property type="entry name" value="PAS domain"/>
    <property type="match status" value="2"/>
</dbReference>
<dbReference type="InterPro" id="IPR029787">
    <property type="entry name" value="Nucleotide_cyclase"/>
</dbReference>
<dbReference type="InterPro" id="IPR050469">
    <property type="entry name" value="Diguanylate_Cyclase"/>
</dbReference>
<comment type="caution">
    <text evidence="6">The sequence shown here is derived from an EMBL/GenBank/DDBJ whole genome shotgun (WGS) entry which is preliminary data.</text>
</comment>
<dbReference type="PANTHER" id="PTHR45138:SF9">
    <property type="entry name" value="DIGUANYLATE CYCLASE DGCM-RELATED"/>
    <property type="match status" value="1"/>
</dbReference>
<dbReference type="Proteomes" id="UP001597463">
    <property type="component" value="Unassembled WGS sequence"/>
</dbReference>
<evidence type="ECO:0000256" key="3">
    <source>
        <dbReference type="SAM" id="Phobius"/>
    </source>
</evidence>
<dbReference type="CDD" id="cd12915">
    <property type="entry name" value="PDC2_DGC_like"/>
    <property type="match status" value="1"/>
</dbReference>
<proteinExistence type="predicted"/>
<dbReference type="CDD" id="cd12914">
    <property type="entry name" value="PDC1_DGC_like"/>
    <property type="match status" value="1"/>
</dbReference>
<accession>A0ABW5UL41</accession>
<evidence type="ECO:0000256" key="4">
    <source>
        <dbReference type="SAM" id="SignalP"/>
    </source>
</evidence>
<dbReference type="GO" id="GO:0052621">
    <property type="term" value="F:diguanylate cyclase activity"/>
    <property type="evidence" value="ECO:0007669"/>
    <property type="project" value="UniProtKB-EC"/>
</dbReference>
<keyword evidence="4" id="KW-0732">Signal</keyword>
<protein>
    <recommendedName>
        <fullName evidence="1">diguanylate cyclase</fullName>
        <ecNumber evidence="1">2.7.7.65</ecNumber>
    </recommendedName>
</protein>
<dbReference type="InterPro" id="IPR043128">
    <property type="entry name" value="Rev_trsase/Diguanyl_cyclase"/>
</dbReference>
<feature type="signal peptide" evidence="4">
    <location>
        <begin position="1"/>
        <end position="19"/>
    </location>
</feature>
<keyword evidence="3" id="KW-1133">Transmembrane helix</keyword>
<dbReference type="InterPro" id="IPR000160">
    <property type="entry name" value="GGDEF_dom"/>
</dbReference>
<dbReference type="SMART" id="SM00267">
    <property type="entry name" value="GGDEF"/>
    <property type="match status" value="1"/>
</dbReference>
<dbReference type="InterPro" id="IPR054327">
    <property type="entry name" value="His-kinase-like_sensor"/>
</dbReference>